<dbReference type="EMBL" id="UNOZ01000002">
    <property type="protein sequence ID" value="SYX88284.1"/>
    <property type="molecule type" value="Genomic_DNA"/>
</dbReference>
<dbReference type="Pfam" id="PF20178">
    <property type="entry name" value="ToxA_N"/>
    <property type="match status" value="1"/>
</dbReference>
<dbReference type="OrthoDB" id="7011165at2"/>
<name>A0A383RNR2_9PSED</name>
<evidence type="ECO:0000313" key="2">
    <source>
        <dbReference type="EMBL" id="SYX88284.1"/>
    </source>
</evidence>
<feature type="domain" description="Dermonecrotic toxin N-terminal" evidence="1">
    <location>
        <begin position="393"/>
        <end position="660"/>
    </location>
</feature>
<evidence type="ECO:0000313" key="3">
    <source>
        <dbReference type="Proteomes" id="UP000263595"/>
    </source>
</evidence>
<dbReference type="Proteomes" id="UP000263595">
    <property type="component" value="Unassembled WGS sequence"/>
</dbReference>
<evidence type="ECO:0000259" key="1">
    <source>
        <dbReference type="Pfam" id="PF20178"/>
    </source>
</evidence>
<keyword evidence="3" id="KW-1185">Reference proteome</keyword>
<sequence>MTPLEQLQALDSQLDTLMPPLAGVEHSVDLGIAALFPGTNISARTLRVGRHSLLELVGFHLFDGGPFRLPAGAQASHPDYPLLRLPSDFSARIASVCATLRQGLHARLADYWQARDPRGLTRVARLASLRREQLDSETRLRTTDQTLSAEHAQLLKTCLELPLPWQRQHLPENARPQLYRPLLEATAPNWRSHLPGVLIATERGPQGRLLEADEPVGRAILCSVAHGIEAFDSLAALHVELCERLEDPQQSAPLCRLLVEPEQQQRARQAERLRYDWHTEDLPLTQAMALREAHTKRLSYLWQQAWPRGLQRNIEHLDATLATALVLRDFNSQGPLATRYGLLLEKHLPNWLRTVSQQGVAHIIQAMQEQIAAIEAAAAPGILTLAQFSQRHSLLNWVRERMGEFLQREPGLDHAPQDILITVTLARQVGPIVNPLPIGSTVGYVPAVSQQTLGDTVERVKHTYRLDELALLNIAWFDVDYWLTARVHLRDNQPLPALTPLRVKQIIRRLNAGSGYQAYLRTQLLDSPHGHWRRQAHGQLNRARMNAEAVKARYAGHFTPDTFEQGYGWASTVIQSPDSDNRRHYNEQQVIVRQMLIQGHTLQGILLLVSPENSNRIVTYCPDAPDRRFWREYANPRAMIRAVRKDAELRRYVLQRMPLANLKVIESLLLRGRLGSHITLQTISGNLYDASYLAEVNSLLAQADAVTRSNQELLGEFSVNTLRLLLDMVTLVLPQASSIALAFGRMSISLWDGFEAFDQDDHSGALHHAIAALGHATAGLNDMAGSGLMRRVMRGLPKPPPVPIPAHLEATPEVARLRHRIDAVHGEAVYEKTSASSGLTQYYVRDIQGRFFNVGFDGQRWRVSDPQLPNAYLQLPIKRCQDGRWVIDSPLLWHDGLPDIQQLLDDCRLAAALPGSAVEADADLFEHDSALYLQLRTHQLPVRRHLLPGHYHLVLPPTLRGAVPAWAVLRRQDGQWRIRVRQTARSSNWLALPSDYSVSRGSS</sequence>
<protein>
    <recommendedName>
        <fullName evidence="1">Dermonecrotic toxin N-terminal domain-containing protein</fullName>
    </recommendedName>
</protein>
<proteinExistence type="predicted"/>
<dbReference type="InterPro" id="IPR046673">
    <property type="entry name" value="ToxA_N"/>
</dbReference>
<accession>A0A383RNR2</accession>
<reference evidence="3" key="1">
    <citation type="submission" date="2018-08" db="EMBL/GenBank/DDBJ databases">
        <authorList>
            <person name="Blom J."/>
        </authorList>
    </citation>
    <scope>NUCLEOTIDE SEQUENCE [LARGE SCALE GENOMIC DNA]</scope>
    <source>
        <strain evidence="3">CCOS 865</strain>
    </source>
</reference>
<dbReference type="AlphaFoldDB" id="A0A383RNR2"/>
<organism evidence="2 3">
    <name type="scientific">Pseudomonas reidholzensis</name>
    <dbReference type="NCBI Taxonomy" id="1785162"/>
    <lineage>
        <taxon>Bacteria</taxon>
        <taxon>Pseudomonadati</taxon>
        <taxon>Pseudomonadota</taxon>
        <taxon>Gammaproteobacteria</taxon>
        <taxon>Pseudomonadales</taxon>
        <taxon>Pseudomonadaceae</taxon>
        <taxon>Pseudomonas</taxon>
    </lineage>
</organism>
<gene>
    <name evidence="2" type="ORF">CCOS865_00508</name>
</gene>
<dbReference type="RefSeq" id="WP_119137628.1">
    <property type="nucleotide sequence ID" value="NZ_CBCSFL010000013.1"/>
</dbReference>